<proteinExistence type="predicted"/>
<gene>
    <name evidence="1" type="ORF">AS156_35950</name>
</gene>
<name>A0A109K012_9BRAD</name>
<dbReference type="AlphaFoldDB" id="A0A109K012"/>
<comment type="caution">
    <text evidence="1">The sequence shown here is derived from an EMBL/GenBank/DDBJ whole genome shotgun (WGS) entry which is preliminary data.</text>
</comment>
<dbReference type="EMBL" id="LNCU01000039">
    <property type="protein sequence ID" value="KWV58198.1"/>
    <property type="molecule type" value="Genomic_DNA"/>
</dbReference>
<evidence type="ECO:0000313" key="2">
    <source>
        <dbReference type="Proteomes" id="UP000057737"/>
    </source>
</evidence>
<protein>
    <submittedName>
        <fullName evidence="1">Uncharacterized protein</fullName>
    </submittedName>
</protein>
<accession>A0A109K012</accession>
<dbReference type="Proteomes" id="UP000057737">
    <property type="component" value="Unassembled WGS sequence"/>
</dbReference>
<evidence type="ECO:0000313" key="1">
    <source>
        <dbReference type="EMBL" id="KWV58198.1"/>
    </source>
</evidence>
<reference evidence="1 2" key="1">
    <citation type="submission" date="2015-11" db="EMBL/GenBank/DDBJ databases">
        <title>Draft Genome Sequence of the Strain BR 10303 (Bradyrhizobium sp.) isolated from nodules of Centrolobium paraense.</title>
        <authorList>
            <person name="Zelli J.E."/>
            <person name="Simoes-Araujo J.L."/>
            <person name="Barauna A.C."/>
            <person name="Silva K."/>
        </authorList>
    </citation>
    <scope>NUCLEOTIDE SEQUENCE [LARGE SCALE GENOMIC DNA]</scope>
    <source>
        <strain evidence="1 2">BR 10303</strain>
    </source>
</reference>
<organism evidence="1 2">
    <name type="scientific">Bradyrhizobium macuxiense</name>
    <dbReference type="NCBI Taxonomy" id="1755647"/>
    <lineage>
        <taxon>Bacteria</taxon>
        <taxon>Pseudomonadati</taxon>
        <taxon>Pseudomonadota</taxon>
        <taxon>Alphaproteobacteria</taxon>
        <taxon>Hyphomicrobiales</taxon>
        <taxon>Nitrobacteraceae</taxon>
        <taxon>Bradyrhizobium</taxon>
    </lineage>
</organism>
<keyword evidence="2" id="KW-1185">Reference proteome</keyword>
<sequence>MFCEWRNITVCRLEQVRGREQHRSEWTRDAVSIDCDTKRKIVVHEAFAVIARQPTLGRDLLVLMNQLTPDYLSGMFQA</sequence>